<proteinExistence type="predicted"/>
<evidence type="ECO:0000259" key="5">
    <source>
        <dbReference type="SMART" id="SM01359"/>
    </source>
</evidence>
<dbReference type="Pfam" id="PF13525">
    <property type="entry name" value="YfiO"/>
    <property type="match status" value="1"/>
</dbReference>
<accession>A0AAE2SFG6</accession>
<feature type="chain" id="PRO_5042146070" evidence="4">
    <location>
        <begin position="23"/>
        <end position="2765"/>
    </location>
</feature>
<feature type="signal peptide" evidence="4">
    <location>
        <begin position="1"/>
        <end position="22"/>
    </location>
</feature>
<evidence type="ECO:0000256" key="1">
    <source>
        <dbReference type="ARBA" id="ARBA00022729"/>
    </source>
</evidence>
<dbReference type="InterPro" id="IPR001599">
    <property type="entry name" value="Macroglobln_a2"/>
</dbReference>
<evidence type="ECO:0000256" key="3">
    <source>
        <dbReference type="SAM" id="MobiDB-lite"/>
    </source>
</evidence>
<dbReference type="Pfam" id="PF13432">
    <property type="entry name" value="TPR_16"/>
    <property type="match status" value="1"/>
</dbReference>
<evidence type="ECO:0000256" key="2">
    <source>
        <dbReference type="PROSITE-ProRule" id="PRU00339"/>
    </source>
</evidence>
<keyword evidence="2" id="KW-0802">TPR repeat</keyword>
<comment type="caution">
    <text evidence="7">The sequence shown here is derived from an EMBL/GenBank/DDBJ whole genome shotgun (WGS) entry which is preliminary data.</text>
</comment>
<dbReference type="Gene3D" id="2.60.40.1930">
    <property type="match status" value="1"/>
</dbReference>
<sequence>MKTIFFGLTSLLLSVCPLLAQAADAAERIRAKQYPAALKILNGDLAAMAKQDANFTEDQLMLLKARALHLDKKHADAENVCDALKQKFPDSDWRHKASFLKAHSLAARGQYQAALAIYEAESGRLFSEKRKDEVAKSLLEFADLFAKIPAPEDLEAPKPDFQKAYHLYKEVLDLQCSLKLRELAHYSMIRMAGHLQQWPTVVKDAVSYLQVFDPSWRGEMQNQQRLTFQKNTSSKEPGEHRSEVRYRMAEALHRSNQRPLAVRYLDELLSMMEKGELESSPGLTADAAWLKLMAMRAQGGRSSDVELWVETAKEYLQKHPRHLHANSTAFMIPSMLASHGKPEQAISAYQDLLKNPVTVAENPVTLEKESRDAFLKRQENAARKREEASYQIGQLHLQLHQFDQARQAWNQTTVDFPNGTRWADSQKGLVTIDYTEALQAIRQTHQADDPPAAAEKATALLQSFLTKHPLSEHAPQVLFLLGRIPHQLAIEMDEEKNLTPEQREAQVALFKKSIAVWDELLSKYPKTQHATDARELIGLIYEQRLGDLEKALTIYRQTKSPMAAQRRQLLTSKRLIASSPKVFRTDEDPTVSLSLRNVEKVTIRQYWLDLESYFRKARKLGNISELDVDLVEPDKQWDVAIDGFKKYIPIEKQIPVPFEPNKPGVCVVKVEGEGFLSTTVIVRSDIDIAVRSSKDELLAFATNWRREGAPTAGVKLLVADGGKIVATGETGADGVLHLKSEKLAEINDLRVLALSSAGAATCDLDLSRLVPVPILLERAWFNTPQQWYRPGESVQLSGLLRTPANGLYQIPAKEHRQWTLRCVDMNGGKLIHQTAITLNDHGSFSTSFTIPKGLSQARITATLSRTEGDKSLDFHTLITVKNQPRNRVVLSLDFPKTWTALGEKVTGTVTAKYHWGAPVADREVTVKLPNNLKLKTTTNAEGVATFDYDTSLLASGSVASFSVSMPSESANLVRKIIDIDPLGFGIEAELSHATIASGEAFEVIAKTLLPDGKAATREITLEVVKQEVKKADPILGRDTPAELPNAVQSRQVIPATPMRETIVQTHTLTTDAETGLAKQAITLDEGGRFILRIRGKDARGRLVYAESFIEIYGEDSQQKIRLLVDKNKLHSGGEAKIDAWSRLDSPTHALLSIEADKLVEYRVVKLAPGKTPITLKLNERHAPVFRAAMMAMHQRKFYSSDEILPVDRELKVVTQIEGLDADNTIAPGGKLKVNVKVLDGNDQPQDAEVSLSLIDQRDAHSAINHQDFSRSQRLPNFAMGTSCGLRHQGSQKAVDMVARAEERRAMNMANRPLARQNTALSQHHAQAVQQVRKQLYMGEGYFNLGQYDQATAMFQSVLKVDKYNKAARRWLERIASTQSDYYRSAYDQTRAQLLSQVERAWEVAGESQRADAFGGGSGGGANGGNIQRARPASNIATGGLRSGDFAFSQNNIDAILNNPNRNSIDAELDNRNGRGFSNNSYNANWKTYNYRLAGKEQQGVADGYIAAPSLLTLSHHSHQPTLIWAMAQQAIPKSGRDLEIPLPETSGSWKLLSHASTAGGVLGQKVDTLHTRLPYDLHLNHPSVLIEGDQLAPEIVLTRRNTDAAESITLNLRVKAGTKRLMQTKHTLNFAAGESTQRISPKAIEVPKAPTLDFLLTGENKLRIARQVTIRPWGLPVADRASAVLKAGKQSLTLKLPAKVRQQELKLQILPGMHTALRQLALAPQASWCGTRIPFRQSHASGKLLAVAAVISYHRDRGLPDAQMADLITRANQLAAELAVTKNKDGSWPAVKGRSAGDLDHSAMAFEALTLAKKLQLTVDQPTLTTARLWLEKQQSSIASSDVDARATVQYALSCADAADFSTCNRLFRERGKLGDVGKALLAAAFVNLDRPDTAKTLLAAMAGKDKWQSKSTRILATETFVAARALSAAVAVQPKSALTTTLRDVVLMNSGADGFTSDLDRGAALVTLAKFEQQADPADARVSISLNGKKLAEINTDQPKEMANITVDSKLLVEGENTLSFAMEGTGRLVAGATITGFAPLPEEHKIDPNFEITRHRYAREGLSFQGKPLRARGTSPAKTVNQGERVRVDLFVHHQRNNEREVVVIERIPAGFVYEKGSLSGQHSGARVENDHLVVTFDGRVKHRFISYNIIARHPGIWRQPPTLMLPLRNPADGVHGKPGSLTVIGPKEKNPDVYVKNYSERSELAKLHFEQNKFPAARAEIMAIRKERPDWENVENSRMLLWIETASYQPDARLLVESFEILNERSPDLVIPFEKILKVGKAYQQLKEFERGLEVFTATIEAGFAKDTYVGVALEDQGRFLDAVDYQKQLWRLYPDEGAIANAWFALAQQLFQMAPKATSMQPRRGTEKAPTELQLIEESGDILNSFLLATPDSPLADDAAFTLANVLFSLKQFKGVVEHAHACVDRYPKSKHAGSFRYMEALGSFWLRDYDAALKAASEVAQGSSEDKNLAAYITAQIYHAKGQPLEAARWYERVKGIYPDAQESIAYFEQKSVRLDEAKLLKSGEKAEIKLHYRNIKEAHLQIYRVDLMKLYLREKSLSNVANVNLAGIAPKHEMTIQLGDGQDFQDREKRVTLPVKDDGAYLVICRGDYLYTSGLVLITSLKMEVQENLAARSLRVNISDQGSGKYLDNVHVKAIGVRDSKFKSGETDLRGIWKAENITSRPTVIARDEQGRYAFYRSQANYSPVAARQNALPAPKAKPDFKGNLMKKQQQLNKDNASQYEQLRRSKGKGVKAKEAIKK</sequence>
<dbReference type="Gene3D" id="1.25.40.10">
    <property type="entry name" value="Tetratricopeptide repeat domain"/>
    <property type="match status" value="5"/>
</dbReference>
<feature type="domain" description="Alpha-2-macroglobulin" evidence="6">
    <location>
        <begin position="1521"/>
        <end position="1612"/>
    </location>
</feature>
<dbReference type="InterPro" id="IPR019734">
    <property type="entry name" value="TPR_rpt"/>
</dbReference>
<evidence type="ECO:0000259" key="6">
    <source>
        <dbReference type="SMART" id="SM01360"/>
    </source>
</evidence>
<dbReference type="Gene3D" id="1.50.10.20">
    <property type="match status" value="1"/>
</dbReference>
<name>A0AAE2SFG6_9BACT</name>
<dbReference type="SMART" id="SM01359">
    <property type="entry name" value="A2M_N_2"/>
    <property type="match status" value="1"/>
</dbReference>
<dbReference type="InterPro" id="IPR039565">
    <property type="entry name" value="BamD-like"/>
</dbReference>
<dbReference type="SMART" id="SM00028">
    <property type="entry name" value="TPR"/>
    <property type="match status" value="5"/>
</dbReference>
<evidence type="ECO:0000313" key="8">
    <source>
        <dbReference type="Proteomes" id="UP000634206"/>
    </source>
</evidence>
<dbReference type="PANTHER" id="PTHR40094">
    <property type="entry name" value="ALPHA-2-MACROGLOBULIN HOMOLOG"/>
    <property type="match status" value="1"/>
</dbReference>
<dbReference type="Pfam" id="PF13174">
    <property type="entry name" value="TPR_6"/>
    <property type="match status" value="1"/>
</dbReference>
<dbReference type="SUPFAM" id="SSF48452">
    <property type="entry name" value="TPR-like"/>
    <property type="match status" value="4"/>
</dbReference>
<keyword evidence="8" id="KW-1185">Reference proteome</keyword>
<evidence type="ECO:0000256" key="4">
    <source>
        <dbReference type="SAM" id="SignalP"/>
    </source>
</evidence>
<dbReference type="PROSITE" id="PS50005">
    <property type="entry name" value="TPR"/>
    <property type="match status" value="1"/>
</dbReference>
<dbReference type="InterPro" id="IPR011990">
    <property type="entry name" value="TPR-like_helical_dom_sf"/>
</dbReference>
<feature type="repeat" description="TPR" evidence="2">
    <location>
        <begin position="1331"/>
        <end position="1364"/>
    </location>
</feature>
<dbReference type="InterPro" id="IPR051802">
    <property type="entry name" value="YfhM-like"/>
</dbReference>
<feature type="region of interest" description="Disordered" evidence="3">
    <location>
        <begin position="2734"/>
        <end position="2765"/>
    </location>
</feature>
<keyword evidence="1 4" id="KW-0732">Signal</keyword>
<feature type="compositionally biased region" description="Polar residues" evidence="3">
    <location>
        <begin position="2734"/>
        <end position="2747"/>
    </location>
</feature>
<dbReference type="EMBL" id="JAENIG010000009">
    <property type="protein sequence ID" value="MBK1856022.1"/>
    <property type="molecule type" value="Genomic_DNA"/>
</dbReference>
<organism evidence="7 8">
    <name type="scientific">Oceaniferula flava</name>
    <dbReference type="NCBI Taxonomy" id="2800421"/>
    <lineage>
        <taxon>Bacteria</taxon>
        <taxon>Pseudomonadati</taxon>
        <taxon>Verrucomicrobiota</taxon>
        <taxon>Verrucomicrobiia</taxon>
        <taxon>Verrucomicrobiales</taxon>
        <taxon>Verrucomicrobiaceae</taxon>
        <taxon>Oceaniferula</taxon>
    </lineage>
</organism>
<reference evidence="7" key="1">
    <citation type="submission" date="2021-01" db="EMBL/GenBank/DDBJ databases">
        <title>Modified the classification status of verrucomicrobia.</title>
        <authorList>
            <person name="Feng X."/>
        </authorList>
    </citation>
    <scope>NUCLEOTIDE SEQUENCE</scope>
    <source>
        <strain evidence="7">5K15</strain>
    </source>
</reference>
<evidence type="ECO:0000313" key="7">
    <source>
        <dbReference type="EMBL" id="MBK1856022.1"/>
    </source>
</evidence>
<dbReference type="Proteomes" id="UP000634206">
    <property type="component" value="Unassembled WGS sequence"/>
</dbReference>
<dbReference type="SMART" id="SM01360">
    <property type="entry name" value="A2M"/>
    <property type="match status" value="1"/>
</dbReference>
<protein>
    <submittedName>
        <fullName evidence="7">Tetratricopeptide repeat protein</fullName>
    </submittedName>
</protein>
<dbReference type="RefSeq" id="WP_309490634.1">
    <property type="nucleotide sequence ID" value="NZ_JAENIG010000009.1"/>
</dbReference>
<feature type="domain" description="Alpha-2-macroglobulin bait region" evidence="5">
    <location>
        <begin position="1120"/>
        <end position="1257"/>
    </location>
</feature>
<gene>
    <name evidence="7" type="ORF">JIN83_13700</name>
</gene>
<dbReference type="InterPro" id="IPR011625">
    <property type="entry name" value="A2M_N_BRD"/>
</dbReference>
<dbReference type="GO" id="GO:0004866">
    <property type="term" value="F:endopeptidase inhibitor activity"/>
    <property type="evidence" value="ECO:0007669"/>
    <property type="project" value="InterPro"/>
</dbReference>
<dbReference type="PANTHER" id="PTHR40094:SF1">
    <property type="entry name" value="UBIQUITIN DOMAIN-CONTAINING PROTEIN"/>
    <property type="match status" value="1"/>
</dbReference>